<accession>A0A2G6MTJ1</accession>
<dbReference type="Gene3D" id="1.25.40.10">
    <property type="entry name" value="Tetratricopeptide repeat domain"/>
    <property type="match status" value="1"/>
</dbReference>
<name>A0A2G6MTJ1_9BACT</name>
<dbReference type="InterPro" id="IPR011990">
    <property type="entry name" value="TPR-like_helical_dom_sf"/>
</dbReference>
<dbReference type="PROSITE" id="PS50005">
    <property type="entry name" value="TPR"/>
    <property type="match status" value="1"/>
</dbReference>
<keyword evidence="1" id="KW-0802">TPR repeat</keyword>
<dbReference type="InterPro" id="IPR019734">
    <property type="entry name" value="TPR_rpt"/>
</dbReference>
<dbReference type="SUPFAM" id="SSF48452">
    <property type="entry name" value="TPR-like"/>
    <property type="match status" value="1"/>
</dbReference>
<protein>
    <submittedName>
        <fullName evidence="2">Uncharacterized protein</fullName>
    </submittedName>
</protein>
<feature type="repeat" description="TPR" evidence="1">
    <location>
        <begin position="75"/>
        <end position="108"/>
    </location>
</feature>
<organism evidence="2 3">
    <name type="scientific">Desulfobacter postgatei</name>
    <dbReference type="NCBI Taxonomy" id="2293"/>
    <lineage>
        <taxon>Bacteria</taxon>
        <taxon>Pseudomonadati</taxon>
        <taxon>Thermodesulfobacteriota</taxon>
        <taxon>Desulfobacteria</taxon>
        <taxon>Desulfobacterales</taxon>
        <taxon>Desulfobacteraceae</taxon>
        <taxon>Desulfobacter</taxon>
    </lineage>
</organism>
<dbReference type="SMART" id="SM00028">
    <property type="entry name" value="TPR"/>
    <property type="match status" value="2"/>
</dbReference>
<dbReference type="Proteomes" id="UP000231203">
    <property type="component" value="Unassembled WGS sequence"/>
</dbReference>
<evidence type="ECO:0000313" key="2">
    <source>
        <dbReference type="EMBL" id="PIE62919.1"/>
    </source>
</evidence>
<proteinExistence type="predicted"/>
<sequence length="117" mass="13185">MASRPSVEDMVNYAIELMDSGDSHDGRKILEKLKKKHGRHGHVCYGLGVIAAVEGKHDEAIHFLRNATQLVPDFVEAYYNLGVAYKNQLNVSEMIKAFRQVIKIAEQAPVCLIRHKI</sequence>
<dbReference type="Pfam" id="PF13414">
    <property type="entry name" value="TPR_11"/>
    <property type="match status" value="1"/>
</dbReference>
<dbReference type="EMBL" id="PDTI01000025">
    <property type="protein sequence ID" value="PIE62919.1"/>
    <property type="molecule type" value="Genomic_DNA"/>
</dbReference>
<evidence type="ECO:0000256" key="1">
    <source>
        <dbReference type="PROSITE-ProRule" id="PRU00339"/>
    </source>
</evidence>
<reference evidence="2 3" key="1">
    <citation type="submission" date="2017-10" db="EMBL/GenBank/DDBJ databases">
        <title>Novel microbial diversity and functional potential in the marine mammal oral microbiome.</title>
        <authorList>
            <person name="Dudek N.K."/>
            <person name="Sun C.L."/>
            <person name="Burstein D."/>
            <person name="Kantor R.S."/>
            <person name="Aliaga Goltsman D.S."/>
            <person name="Bik E.M."/>
            <person name="Thomas B.C."/>
            <person name="Banfield J.F."/>
            <person name="Relman D.A."/>
        </authorList>
    </citation>
    <scope>NUCLEOTIDE SEQUENCE [LARGE SCALE GENOMIC DNA]</scope>
    <source>
        <strain evidence="2">DOLJORAL78_47_202</strain>
    </source>
</reference>
<gene>
    <name evidence="2" type="ORF">CSA25_02905</name>
</gene>
<comment type="caution">
    <text evidence="2">The sequence shown here is derived from an EMBL/GenBank/DDBJ whole genome shotgun (WGS) entry which is preliminary data.</text>
</comment>
<dbReference type="AlphaFoldDB" id="A0A2G6MTJ1"/>
<evidence type="ECO:0000313" key="3">
    <source>
        <dbReference type="Proteomes" id="UP000231203"/>
    </source>
</evidence>